<dbReference type="Proteomes" id="UP000297407">
    <property type="component" value="Unassembled WGS sequence"/>
</dbReference>
<accession>A0A4Z0LD54</accession>
<proteinExistence type="predicted"/>
<evidence type="ECO:0000313" key="3">
    <source>
        <dbReference type="Proteomes" id="UP000297407"/>
    </source>
</evidence>
<comment type="caution">
    <text evidence="2">The sequence shown here is derived from an EMBL/GenBank/DDBJ whole genome shotgun (WGS) entry which is preliminary data.</text>
</comment>
<dbReference type="Gene3D" id="2.60.120.10">
    <property type="entry name" value="Jelly Rolls"/>
    <property type="match status" value="1"/>
</dbReference>
<dbReference type="Pfam" id="PF07883">
    <property type="entry name" value="Cupin_2"/>
    <property type="match status" value="1"/>
</dbReference>
<dbReference type="RefSeq" id="WP_135525017.1">
    <property type="nucleotide sequence ID" value="NZ_SRLH01000001.1"/>
</dbReference>
<dbReference type="AlphaFoldDB" id="A0A4Z0LD54"/>
<keyword evidence="3" id="KW-1185">Reference proteome</keyword>
<dbReference type="SUPFAM" id="SSF51182">
    <property type="entry name" value="RmlC-like cupins"/>
    <property type="match status" value="1"/>
</dbReference>
<dbReference type="EMBL" id="SRLH01000001">
    <property type="protein sequence ID" value="TGD59811.1"/>
    <property type="molecule type" value="Genomic_DNA"/>
</dbReference>
<sequence>MKTMKLIPTVRFIGLFLMFGTYLYGQDPHVVAPSIYKRVVLENENVRVLELEIAPGEIVPWHSHPNHVAYALTDAKLEITDKGKAPVVADIKAGEAMYIPAVTHMAKNLGTAPAKIIVTEIRNNKKKMNAHAVTAVKKE</sequence>
<dbReference type="InterPro" id="IPR013096">
    <property type="entry name" value="Cupin_2"/>
</dbReference>
<gene>
    <name evidence="2" type="ORF">E4635_02455</name>
</gene>
<evidence type="ECO:0000259" key="1">
    <source>
        <dbReference type="Pfam" id="PF07883"/>
    </source>
</evidence>
<organism evidence="2 3">
    <name type="scientific">Flavobacterium humi</name>
    <dbReference type="NCBI Taxonomy" id="2562683"/>
    <lineage>
        <taxon>Bacteria</taxon>
        <taxon>Pseudomonadati</taxon>
        <taxon>Bacteroidota</taxon>
        <taxon>Flavobacteriia</taxon>
        <taxon>Flavobacteriales</taxon>
        <taxon>Flavobacteriaceae</taxon>
        <taxon>Flavobacterium</taxon>
    </lineage>
</organism>
<dbReference type="InterPro" id="IPR014710">
    <property type="entry name" value="RmlC-like_jellyroll"/>
</dbReference>
<feature type="domain" description="Cupin type-2" evidence="1">
    <location>
        <begin position="51"/>
        <end position="118"/>
    </location>
</feature>
<dbReference type="OrthoDB" id="676420at2"/>
<evidence type="ECO:0000313" key="2">
    <source>
        <dbReference type="EMBL" id="TGD59811.1"/>
    </source>
</evidence>
<name>A0A4Z0LD54_9FLAO</name>
<dbReference type="InterPro" id="IPR011051">
    <property type="entry name" value="RmlC_Cupin_sf"/>
</dbReference>
<protein>
    <submittedName>
        <fullName evidence="2">Cupin domain-containing protein</fullName>
    </submittedName>
</protein>
<reference evidence="2 3" key="1">
    <citation type="submission" date="2019-04" db="EMBL/GenBank/DDBJ databases">
        <title>Flavobacterium sp. strain DS2-A Genome sequencing and assembly.</title>
        <authorList>
            <person name="Kim I."/>
        </authorList>
    </citation>
    <scope>NUCLEOTIDE SEQUENCE [LARGE SCALE GENOMIC DNA]</scope>
    <source>
        <strain evidence="2 3">DS2-A</strain>
    </source>
</reference>